<dbReference type="GO" id="GO:0004497">
    <property type="term" value="F:monooxygenase activity"/>
    <property type="evidence" value="ECO:0007669"/>
    <property type="project" value="UniProtKB-KW"/>
</dbReference>
<dbReference type="AlphaFoldDB" id="A0A6A6FZR6"/>
<comment type="similarity">
    <text evidence="1 6">Belongs to the cytochrome P450 family.</text>
</comment>
<dbReference type="GO" id="GO:0016705">
    <property type="term" value="F:oxidoreductase activity, acting on paired donors, with incorporation or reduction of molecular oxygen"/>
    <property type="evidence" value="ECO:0007669"/>
    <property type="project" value="InterPro"/>
</dbReference>
<dbReference type="PROSITE" id="PS00086">
    <property type="entry name" value="CYTOCHROME_P450"/>
    <property type="match status" value="1"/>
</dbReference>
<keyword evidence="6" id="KW-0503">Monooxygenase</keyword>
<evidence type="ECO:0000256" key="6">
    <source>
        <dbReference type="RuleBase" id="RU000461"/>
    </source>
</evidence>
<evidence type="ECO:0000256" key="3">
    <source>
        <dbReference type="ARBA" id="ARBA00023002"/>
    </source>
</evidence>
<comment type="cofactor">
    <cofactor evidence="5">
        <name>heme</name>
        <dbReference type="ChEBI" id="CHEBI:30413"/>
    </cofactor>
</comment>
<feature type="binding site" description="axial binding residue" evidence="5">
    <location>
        <position position="438"/>
    </location>
    <ligand>
        <name>heme</name>
        <dbReference type="ChEBI" id="CHEBI:30413"/>
    </ligand>
    <ligandPart>
        <name>Fe</name>
        <dbReference type="ChEBI" id="CHEBI:18248"/>
    </ligandPart>
</feature>
<dbReference type="Proteomes" id="UP000799538">
    <property type="component" value="Unassembled WGS sequence"/>
</dbReference>
<dbReference type="InterPro" id="IPR050364">
    <property type="entry name" value="Cytochrome_P450_fung"/>
</dbReference>
<dbReference type="Pfam" id="PF00067">
    <property type="entry name" value="p450"/>
    <property type="match status" value="1"/>
</dbReference>
<keyword evidence="4 5" id="KW-0408">Iron</keyword>
<dbReference type="PANTHER" id="PTHR46300:SF6">
    <property type="entry name" value="CYTOCHROME P450 2C30"/>
    <property type="match status" value="1"/>
</dbReference>
<dbReference type="GO" id="GO:0020037">
    <property type="term" value="F:heme binding"/>
    <property type="evidence" value="ECO:0007669"/>
    <property type="project" value="InterPro"/>
</dbReference>
<dbReference type="InterPro" id="IPR036396">
    <property type="entry name" value="Cyt_P450_sf"/>
</dbReference>
<evidence type="ECO:0000256" key="2">
    <source>
        <dbReference type="ARBA" id="ARBA00022723"/>
    </source>
</evidence>
<dbReference type="PRINTS" id="PR00463">
    <property type="entry name" value="EP450I"/>
</dbReference>
<dbReference type="InterPro" id="IPR017972">
    <property type="entry name" value="Cyt_P450_CS"/>
</dbReference>
<keyword evidence="2 5" id="KW-0479">Metal-binding</keyword>
<keyword evidence="3 6" id="KW-0560">Oxidoreductase</keyword>
<reference evidence="8" key="1">
    <citation type="journal article" date="2020" name="Stud. Mycol.">
        <title>101 Dothideomycetes genomes: A test case for predicting lifestyles and emergence of pathogens.</title>
        <authorList>
            <person name="Haridas S."/>
            <person name="Albert R."/>
            <person name="Binder M."/>
            <person name="Bloem J."/>
            <person name="LaButti K."/>
            <person name="Salamov A."/>
            <person name="Andreopoulos B."/>
            <person name="Baker S."/>
            <person name="Barry K."/>
            <person name="Bills G."/>
            <person name="Bluhm B."/>
            <person name="Cannon C."/>
            <person name="Castanera R."/>
            <person name="Culley D."/>
            <person name="Daum C."/>
            <person name="Ezra D."/>
            <person name="Gonzalez J."/>
            <person name="Henrissat B."/>
            <person name="Kuo A."/>
            <person name="Liang C."/>
            <person name="Lipzen A."/>
            <person name="Lutzoni F."/>
            <person name="Magnuson J."/>
            <person name="Mondo S."/>
            <person name="Nolan M."/>
            <person name="Ohm R."/>
            <person name="Pangilinan J."/>
            <person name="Park H.-J."/>
            <person name="Ramirez L."/>
            <person name="Alfaro M."/>
            <person name="Sun H."/>
            <person name="Tritt A."/>
            <person name="Yoshinaga Y."/>
            <person name="Zwiers L.-H."/>
            <person name="Turgeon B."/>
            <person name="Goodwin S."/>
            <person name="Spatafora J."/>
            <person name="Crous P."/>
            <person name="Grigoriev I."/>
        </authorList>
    </citation>
    <scope>NUCLEOTIDE SEQUENCE [LARGE SCALE GENOMIC DNA]</scope>
    <source>
        <strain evidence="8">CECT 20119</strain>
    </source>
</reference>
<dbReference type="Gene3D" id="1.10.630.10">
    <property type="entry name" value="Cytochrome P450"/>
    <property type="match status" value="1"/>
</dbReference>
<evidence type="ECO:0000313" key="7">
    <source>
        <dbReference type="EMBL" id="KAF2218957.1"/>
    </source>
</evidence>
<dbReference type="SUPFAM" id="SSF48264">
    <property type="entry name" value="Cytochrome P450"/>
    <property type="match status" value="1"/>
</dbReference>
<accession>A0A6A6FZR6</accession>
<evidence type="ECO:0000256" key="5">
    <source>
        <dbReference type="PIRSR" id="PIRSR602401-1"/>
    </source>
</evidence>
<dbReference type="OrthoDB" id="1103324at2759"/>
<evidence type="ECO:0000313" key="8">
    <source>
        <dbReference type="Proteomes" id="UP000799538"/>
    </source>
</evidence>
<keyword evidence="8" id="KW-1185">Reference proteome</keyword>
<proteinExistence type="inferred from homology"/>
<protein>
    <submittedName>
        <fullName evidence="7">Cytochrome P450</fullName>
    </submittedName>
</protein>
<name>A0A6A6FZR6_9PEZI</name>
<dbReference type="InterPro" id="IPR002401">
    <property type="entry name" value="Cyt_P450_E_grp-I"/>
</dbReference>
<keyword evidence="5 6" id="KW-0349">Heme</keyword>
<evidence type="ECO:0000256" key="1">
    <source>
        <dbReference type="ARBA" id="ARBA00010617"/>
    </source>
</evidence>
<sequence length="548" mass="63495">MTFRPCSVLAPVGFYLLTFFNNVRKRKEDPHELPGPTLLPYFGRIHDLPIQFMWLKFKEWADIYGPIYRTEMLGTKFIIVSDEKIIEDLLVKRAKYNSDRPAVPSLFDSKSSHGSMEYLPLMGHNMYWSRQRRFTHGYLTQGHNASYYGVMDHEVKRWLYRLVTDPDDFNFSLEDMAAKIMCHLVWDDHTHSPDLIPSAWGLLTQMSPAGPITNVITPLWHLPEMINPWKIAEHKRHDKQQAWWMDRLNQVRDEMKQGIARPSFTRQYLETEKTNILSGDHEASSVLGMMALVGVFTIGGPLNYFLLAMVYHPESQARAQREIDEQLQGRQPVLEDLPMLPFLRACIKEAMRWKPNVPTGVAHEVEKDDYYNGYFIEKGTRILPLDWAFLRNPAKYPDPENFRPERWTERGWPTFQEPLTQFPTIKGMSSFGYGQRQCLGMTLTQDETFLACGGLLWAFNLKKKIDPKTGLEIDPPLDKSNSLLIIKPDPFEMAFEVRTPAKKELIISQWLEAEEKALEERVTFNKVGRKINAEKYDGMAAPSTGIVT</sequence>
<organism evidence="7 8">
    <name type="scientific">Elsinoe ampelina</name>
    <dbReference type="NCBI Taxonomy" id="302913"/>
    <lineage>
        <taxon>Eukaryota</taxon>
        <taxon>Fungi</taxon>
        <taxon>Dikarya</taxon>
        <taxon>Ascomycota</taxon>
        <taxon>Pezizomycotina</taxon>
        <taxon>Dothideomycetes</taxon>
        <taxon>Dothideomycetidae</taxon>
        <taxon>Myriangiales</taxon>
        <taxon>Elsinoaceae</taxon>
        <taxon>Elsinoe</taxon>
    </lineage>
</organism>
<dbReference type="EMBL" id="ML992523">
    <property type="protein sequence ID" value="KAF2218957.1"/>
    <property type="molecule type" value="Genomic_DNA"/>
</dbReference>
<dbReference type="InterPro" id="IPR001128">
    <property type="entry name" value="Cyt_P450"/>
</dbReference>
<gene>
    <name evidence="7" type="ORF">BDZ85DRAFT_269428</name>
</gene>
<dbReference type="GO" id="GO:0005506">
    <property type="term" value="F:iron ion binding"/>
    <property type="evidence" value="ECO:0007669"/>
    <property type="project" value="InterPro"/>
</dbReference>
<dbReference type="PANTHER" id="PTHR46300">
    <property type="entry name" value="P450, PUTATIVE (EUROFUNG)-RELATED-RELATED"/>
    <property type="match status" value="1"/>
</dbReference>
<evidence type="ECO:0000256" key="4">
    <source>
        <dbReference type="ARBA" id="ARBA00023004"/>
    </source>
</evidence>